<reference evidence="2 3" key="1">
    <citation type="submission" date="2020-06" db="EMBL/GenBank/DDBJ databases">
        <authorList>
            <consortium name="Wellcome Sanger Institute Data Sharing"/>
        </authorList>
    </citation>
    <scope>NUCLEOTIDE SEQUENCE [LARGE SCALE GENOMIC DNA]</scope>
</reference>
<reference evidence="2" key="3">
    <citation type="submission" date="2025-09" db="UniProtKB">
        <authorList>
            <consortium name="Ensembl"/>
        </authorList>
    </citation>
    <scope>IDENTIFICATION</scope>
</reference>
<evidence type="ECO:0000313" key="2">
    <source>
        <dbReference type="Ensembl" id="ENSDCDP00010000564.1"/>
    </source>
</evidence>
<dbReference type="Proteomes" id="UP000694580">
    <property type="component" value="Chromosome 2"/>
</dbReference>
<name>A0AAY3ZVY3_9TELE</name>
<evidence type="ECO:0000313" key="3">
    <source>
        <dbReference type="Proteomes" id="UP000694580"/>
    </source>
</evidence>
<dbReference type="Ensembl" id="ENSDCDT00010000589.1">
    <property type="protein sequence ID" value="ENSDCDP00010000564.1"/>
    <property type="gene ID" value="ENSDCDG00010000310.1"/>
</dbReference>
<feature type="signal peptide" evidence="1">
    <location>
        <begin position="1"/>
        <end position="20"/>
    </location>
</feature>
<organism evidence="2 3">
    <name type="scientific">Denticeps clupeoides</name>
    <name type="common">denticle herring</name>
    <dbReference type="NCBI Taxonomy" id="299321"/>
    <lineage>
        <taxon>Eukaryota</taxon>
        <taxon>Metazoa</taxon>
        <taxon>Chordata</taxon>
        <taxon>Craniata</taxon>
        <taxon>Vertebrata</taxon>
        <taxon>Euteleostomi</taxon>
        <taxon>Actinopterygii</taxon>
        <taxon>Neopterygii</taxon>
        <taxon>Teleostei</taxon>
        <taxon>Clupei</taxon>
        <taxon>Clupeiformes</taxon>
        <taxon>Denticipitoidei</taxon>
        <taxon>Denticipitidae</taxon>
        <taxon>Denticeps</taxon>
    </lineage>
</organism>
<accession>A0AAY3ZVY3</accession>
<proteinExistence type="predicted"/>
<sequence length="103" mass="12360">FVAMSVTALILPLFGRPCICYMTCSHHQHLKHVALFLDRLFCKLLQRRHFWTQPRCPCIWNKNAFLLLYIVFGPVYLTLIPTPVHTIFIQEKYIIFYPFFNHF</sequence>
<keyword evidence="3" id="KW-1185">Reference proteome</keyword>
<reference evidence="2" key="2">
    <citation type="submission" date="2025-08" db="UniProtKB">
        <authorList>
            <consortium name="Ensembl"/>
        </authorList>
    </citation>
    <scope>IDENTIFICATION</scope>
</reference>
<gene>
    <name evidence="2" type="primary">C5orf63</name>
</gene>
<protein>
    <submittedName>
        <fullName evidence="2">Uncharacterized protein</fullName>
    </submittedName>
</protein>
<keyword evidence="1" id="KW-0732">Signal</keyword>
<feature type="chain" id="PRO_5044206571" evidence="1">
    <location>
        <begin position="21"/>
        <end position="103"/>
    </location>
</feature>
<evidence type="ECO:0000256" key="1">
    <source>
        <dbReference type="SAM" id="SignalP"/>
    </source>
</evidence>
<dbReference type="AlphaFoldDB" id="A0AAY3ZVY3"/>